<dbReference type="PANTHER" id="PTHR11739">
    <property type="entry name" value="CITRATE SYNTHASE"/>
    <property type="match status" value="1"/>
</dbReference>
<dbReference type="Gene3D" id="1.10.230.10">
    <property type="entry name" value="Cytochrome P450-Terp, domain 2"/>
    <property type="match status" value="1"/>
</dbReference>
<dbReference type="PRINTS" id="PR00143">
    <property type="entry name" value="CITRTSNTHASE"/>
</dbReference>
<gene>
    <name evidence="7" type="ORF">WJX84_009584</name>
</gene>
<dbReference type="InterPro" id="IPR016142">
    <property type="entry name" value="Citrate_synth-like_lrg_a-sub"/>
</dbReference>
<dbReference type="Gene3D" id="1.10.580.10">
    <property type="entry name" value="Citrate Synthase, domain 1"/>
    <property type="match status" value="1"/>
</dbReference>
<sequence length="876" mass="96867">MFVPDAWNAMQRLRKYSKYVDTLEDAENAPNCTRCKDNRKILEHAWQVVATEYFDAHGGFSQLDWADQLLTTLQGASGLLHNRHETYQAARKMVASLGDKYSEFLAPDQFRRALRRPSPAELPYLAAQLTGVGFSITHQARDGGWLVDAVLAESPAEEAGVVAGERLERIDGFHTSLMDLGEVLGSLRGPAGSRVMVTLGSSQEPGSLHSLFLERRPLPQPPIKQAMLKMLDGRLVQYIRLHYFSSKATRQFTQAMQAGERQQVAGYVLDLRNNPGGVFEEAIYMASMLLEPECRITQTVRNADIIDNTFRVGHLNKSIFPQSPGMITQQPIVLLTNSGTASASEVLAGALHDHHRAVLLGSQTFGKGVVQYYYPMSDGSGLRLTVQKYLTPNQYDISQAGGLPADRSCTDFPHLAMSGGPMDACISAALQRIAQENPGTELKKITAGGDGVGLRTYDPGYVNTAACKSKISFIDGDKGILRYRGYPIEQLAEKSNFSEVAFLIMYGHLPSAEELASWDEALMRHSAIPKAVEDAVAALPHDAHFMGTVLTAINALSTCHPEQNPALAGQDVYKTKEMQDKQIVRLIGKIPAIAALAYHRASGRVYTPPNQRLGYAENFLYMLDANLQSSYRPNPKLARTIDILFILHAEHEMNCSTAAARHLASSGVDVYTAISGAIGALYGPLHGGANEAVLGMLQRIGHTDKIPAFIEGVKNRKEKLFGFGHRVYKSYDPRATIMKTVVDDVFEITGKDPLLDVAVELERIARSDDFFIKRKLYPNVDFYSGLVYRALGFPPQFFTVMFAIPRVTGYLAHWRESLTDPDVKIARPQQDYRGVWLRDYDSVPARKTTATKDDETLSSVSPSNAYKRRVSGVNWQ</sequence>
<dbReference type="InterPro" id="IPR019810">
    <property type="entry name" value="Citrate_synthase_AS"/>
</dbReference>
<dbReference type="Pfam" id="PF00285">
    <property type="entry name" value="Citrate_synt"/>
    <property type="match status" value="1"/>
</dbReference>
<dbReference type="AlphaFoldDB" id="A0AAW1TE90"/>
<dbReference type="GO" id="GO:0005975">
    <property type="term" value="P:carbohydrate metabolic process"/>
    <property type="evidence" value="ECO:0007669"/>
    <property type="project" value="TreeGrafter"/>
</dbReference>
<dbReference type="PANTHER" id="PTHR11739:SF4">
    <property type="entry name" value="CITRATE SYNTHASE, PEROXISOMAL"/>
    <property type="match status" value="1"/>
</dbReference>
<evidence type="ECO:0000259" key="6">
    <source>
        <dbReference type="SMART" id="SM00245"/>
    </source>
</evidence>
<evidence type="ECO:0000313" key="7">
    <source>
        <dbReference type="EMBL" id="KAK9866912.1"/>
    </source>
</evidence>
<dbReference type="InterPro" id="IPR004447">
    <property type="entry name" value="Peptidase_S41A"/>
</dbReference>
<comment type="similarity">
    <text evidence="2 5">Belongs to the citrate synthase family.</text>
</comment>
<dbReference type="Gene3D" id="2.30.42.10">
    <property type="match status" value="1"/>
</dbReference>
<keyword evidence="4 5" id="KW-0808">Transferase</keyword>
<evidence type="ECO:0000256" key="5">
    <source>
        <dbReference type="RuleBase" id="RU000441"/>
    </source>
</evidence>
<dbReference type="InterPro" id="IPR029045">
    <property type="entry name" value="ClpP/crotonase-like_dom_sf"/>
</dbReference>
<proteinExistence type="inferred from homology"/>
<comment type="caution">
    <text evidence="7">The sequence shown here is derived from an EMBL/GenBank/DDBJ whole genome shotgun (WGS) entry which is preliminary data.</text>
</comment>
<dbReference type="FunFam" id="1.10.230.10:FF:000002">
    <property type="entry name" value="Citrate synthase"/>
    <property type="match status" value="1"/>
</dbReference>
<evidence type="ECO:0000256" key="1">
    <source>
        <dbReference type="ARBA" id="ARBA00005007"/>
    </source>
</evidence>
<dbReference type="GO" id="GO:0008236">
    <property type="term" value="F:serine-type peptidase activity"/>
    <property type="evidence" value="ECO:0007669"/>
    <property type="project" value="InterPro"/>
</dbReference>
<dbReference type="EMBL" id="JALJOV010000124">
    <property type="protein sequence ID" value="KAK9866912.1"/>
    <property type="molecule type" value="Genomic_DNA"/>
</dbReference>
<dbReference type="Proteomes" id="UP001485043">
    <property type="component" value="Unassembled WGS sequence"/>
</dbReference>
<dbReference type="GO" id="GO:0005759">
    <property type="term" value="C:mitochondrial matrix"/>
    <property type="evidence" value="ECO:0007669"/>
    <property type="project" value="TreeGrafter"/>
</dbReference>
<dbReference type="SUPFAM" id="SSF48256">
    <property type="entry name" value="Citrate synthase"/>
    <property type="match status" value="1"/>
</dbReference>
<dbReference type="GO" id="GO:0046912">
    <property type="term" value="F:acyltransferase activity, acyl groups converted into alkyl on transfer"/>
    <property type="evidence" value="ECO:0007669"/>
    <property type="project" value="InterPro"/>
</dbReference>
<dbReference type="GO" id="GO:0006635">
    <property type="term" value="P:fatty acid beta-oxidation"/>
    <property type="evidence" value="ECO:0007669"/>
    <property type="project" value="UniProtKB-ARBA"/>
</dbReference>
<dbReference type="Gene3D" id="3.90.226.10">
    <property type="entry name" value="2-enoyl-CoA Hydratase, Chain A, domain 1"/>
    <property type="match status" value="1"/>
</dbReference>
<comment type="pathway">
    <text evidence="1">Carbohydrate metabolism.</text>
</comment>
<name>A0AAW1TE90_9CHLO</name>
<dbReference type="GO" id="GO:0006508">
    <property type="term" value="P:proteolysis"/>
    <property type="evidence" value="ECO:0007669"/>
    <property type="project" value="InterPro"/>
</dbReference>
<evidence type="ECO:0000313" key="8">
    <source>
        <dbReference type="Proteomes" id="UP001485043"/>
    </source>
</evidence>
<evidence type="ECO:0000256" key="2">
    <source>
        <dbReference type="ARBA" id="ARBA00010566"/>
    </source>
</evidence>
<dbReference type="PROSITE" id="PS00480">
    <property type="entry name" value="CITRATE_SYNTHASE"/>
    <property type="match status" value="1"/>
</dbReference>
<dbReference type="SUPFAM" id="SSF50156">
    <property type="entry name" value="PDZ domain-like"/>
    <property type="match status" value="1"/>
</dbReference>
<dbReference type="GO" id="GO:0006099">
    <property type="term" value="P:tricarboxylic acid cycle"/>
    <property type="evidence" value="ECO:0007669"/>
    <property type="project" value="UniProtKB-KW"/>
</dbReference>
<organism evidence="7 8">
    <name type="scientific">Apatococcus fuscideae</name>
    <dbReference type="NCBI Taxonomy" id="2026836"/>
    <lineage>
        <taxon>Eukaryota</taxon>
        <taxon>Viridiplantae</taxon>
        <taxon>Chlorophyta</taxon>
        <taxon>core chlorophytes</taxon>
        <taxon>Trebouxiophyceae</taxon>
        <taxon>Chlorellales</taxon>
        <taxon>Chlorellaceae</taxon>
        <taxon>Apatococcus</taxon>
    </lineage>
</organism>
<dbReference type="InterPro" id="IPR036034">
    <property type="entry name" value="PDZ_sf"/>
</dbReference>
<dbReference type="Pfam" id="PF03572">
    <property type="entry name" value="Peptidase_S41"/>
    <property type="match status" value="1"/>
</dbReference>
<dbReference type="InterPro" id="IPR002020">
    <property type="entry name" value="Citrate_synthase"/>
</dbReference>
<evidence type="ECO:0000256" key="3">
    <source>
        <dbReference type="ARBA" id="ARBA00022532"/>
    </source>
</evidence>
<reference evidence="7 8" key="1">
    <citation type="journal article" date="2024" name="Nat. Commun.">
        <title>Phylogenomics reveals the evolutionary origins of lichenization in chlorophyte algae.</title>
        <authorList>
            <person name="Puginier C."/>
            <person name="Libourel C."/>
            <person name="Otte J."/>
            <person name="Skaloud P."/>
            <person name="Haon M."/>
            <person name="Grisel S."/>
            <person name="Petersen M."/>
            <person name="Berrin J.G."/>
            <person name="Delaux P.M."/>
            <person name="Dal Grande F."/>
            <person name="Keller J."/>
        </authorList>
    </citation>
    <scope>NUCLEOTIDE SEQUENCE [LARGE SCALE GENOMIC DNA]</scope>
    <source>
        <strain evidence="7 8">SAG 2523</strain>
    </source>
</reference>
<dbReference type="InterPro" id="IPR041489">
    <property type="entry name" value="PDZ_6"/>
</dbReference>
<evidence type="ECO:0000256" key="4">
    <source>
        <dbReference type="ARBA" id="ARBA00022679"/>
    </source>
</evidence>
<dbReference type="InterPro" id="IPR005151">
    <property type="entry name" value="Tail-specific_protease"/>
</dbReference>
<feature type="domain" description="Tail specific protease" evidence="6">
    <location>
        <begin position="206"/>
        <end position="410"/>
    </location>
</feature>
<dbReference type="SUPFAM" id="SSF52096">
    <property type="entry name" value="ClpP/crotonase"/>
    <property type="match status" value="1"/>
</dbReference>
<dbReference type="SMART" id="SM00245">
    <property type="entry name" value="TSPc"/>
    <property type="match status" value="1"/>
</dbReference>
<dbReference type="FunFam" id="1.10.580.10:FF:000005">
    <property type="entry name" value="Citrate synthase"/>
    <property type="match status" value="1"/>
</dbReference>
<keyword evidence="8" id="KW-1185">Reference proteome</keyword>
<keyword evidence="3" id="KW-0816">Tricarboxylic acid cycle</keyword>
<accession>A0AAW1TE90</accession>
<dbReference type="Gene3D" id="3.30.750.44">
    <property type="match status" value="1"/>
</dbReference>
<dbReference type="CDD" id="cd07560">
    <property type="entry name" value="Peptidase_S41_CPP"/>
    <property type="match status" value="1"/>
</dbReference>
<protein>
    <recommendedName>
        <fullName evidence="5">Citrate synthase</fullName>
    </recommendedName>
</protein>
<dbReference type="Pfam" id="PF17820">
    <property type="entry name" value="PDZ_6"/>
    <property type="match status" value="1"/>
</dbReference>
<dbReference type="InterPro" id="IPR016143">
    <property type="entry name" value="Citrate_synth-like_sm_a-sub"/>
</dbReference>
<dbReference type="InterPro" id="IPR036969">
    <property type="entry name" value="Citrate_synthase_sf"/>
</dbReference>